<dbReference type="Proteomes" id="UP000887564">
    <property type="component" value="Unplaced"/>
</dbReference>
<dbReference type="PROSITE" id="PS51192">
    <property type="entry name" value="HELICASE_ATP_BIND_1"/>
    <property type="match status" value="1"/>
</dbReference>
<dbReference type="InterPro" id="IPR014001">
    <property type="entry name" value="Helicase_ATP-bd"/>
</dbReference>
<reference evidence="5" key="1">
    <citation type="submission" date="2022-11" db="UniProtKB">
        <authorList>
            <consortium name="WormBaseParasite"/>
        </authorList>
    </citation>
    <scope>IDENTIFICATION</scope>
</reference>
<dbReference type="GO" id="GO:0004386">
    <property type="term" value="F:helicase activity"/>
    <property type="evidence" value="ECO:0007669"/>
    <property type="project" value="UniProtKB-KW"/>
</dbReference>
<dbReference type="SUPFAM" id="SSF52540">
    <property type="entry name" value="P-loop containing nucleoside triphosphate hydrolases"/>
    <property type="match status" value="1"/>
</dbReference>
<keyword evidence="4" id="KW-1185">Reference proteome</keyword>
<dbReference type="AlphaFoldDB" id="A0A914SG19"/>
<evidence type="ECO:0000313" key="4">
    <source>
        <dbReference type="Proteomes" id="UP000887564"/>
    </source>
</evidence>
<dbReference type="WBParaSite" id="PEQ_0001295101-mRNA-1">
    <property type="protein sequence ID" value="PEQ_0001295101-mRNA-1"/>
    <property type="gene ID" value="PEQ_0001295101"/>
</dbReference>
<accession>A0A914SG19</accession>
<keyword evidence="2" id="KW-0347">Helicase</keyword>
<dbReference type="GO" id="GO:0016787">
    <property type="term" value="F:hydrolase activity"/>
    <property type="evidence" value="ECO:0007669"/>
    <property type="project" value="UniProtKB-KW"/>
</dbReference>
<evidence type="ECO:0000259" key="3">
    <source>
        <dbReference type="PROSITE" id="PS51192"/>
    </source>
</evidence>
<dbReference type="InterPro" id="IPR052431">
    <property type="entry name" value="SKI2_subfamily_helicases"/>
</dbReference>
<organism evidence="4 5">
    <name type="scientific">Parascaris equorum</name>
    <name type="common">Equine roundworm</name>
    <dbReference type="NCBI Taxonomy" id="6256"/>
    <lineage>
        <taxon>Eukaryota</taxon>
        <taxon>Metazoa</taxon>
        <taxon>Ecdysozoa</taxon>
        <taxon>Nematoda</taxon>
        <taxon>Chromadorea</taxon>
        <taxon>Rhabditida</taxon>
        <taxon>Spirurina</taxon>
        <taxon>Ascaridomorpha</taxon>
        <taxon>Ascaridoidea</taxon>
        <taxon>Ascarididae</taxon>
        <taxon>Parascaris</taxon>
    </lineage>
</organism>
<dbReference type="InterPro" id="IPR027417">
    <property type="entry name" value="P-loop_NTPase"/>
</dbReference>
<name>A0A914SG19_PAREQ</name>
<keyword evidence="2" id="KW-0067">ATP-binding</keyword>
<dbReference type="Gene3D" id="3.40.50.300">
    <property type="entry name" value="P-loop containing nucleotide triphosphate hydrolases"/>
    <property type="match status" value="1"/>
</dbReference>
<evidence type="ECO:0000256" key="2">
    <source>
        <dbReference type="ARBA" id="ARBA00022806"/>
    </source>
</evidence>
<sequence length="140" mass="15524">LFTSFVLFKVCGSVYARFRNKTLSGGKSLFGSLTHEFADNALNCQVLITVPECLEDLLMSCDSTVQAIVSKIKYVIFDEAHIWEHLLLLIRCPFLALSATIGNAEVLHVWLRSAERSKTPKGGIVRKVGYSLAVTVYILS</sequence>
<dbReference type="GO" id="GO:0005737">
    <property type="term" value="C:cytoplasm"/>
    <property type="evidence" value="ECO:0007669"/>
    <property type="project" value="TreeGrafter"/>
</dbReference>
<feature type="domain" description="Helicase ATP-binding" evidence="3">
    <location>
        <begin position="14"/>
        <end position="119"/>
    </location>
</feature>
<proteinExistence type="predicted"/>
<keyword evidence="1" id="KW-0378">Hydrolase</keyword>
<keyword evidence="2" id="KW-0547">Nucleotide-binding</keyword>
<dbReference type="PANTHER" id="PTHR44533:SF4">
    <property type="entry name" value="DEAD_H RNA HELICASE, PUTATIVE-RELATED"/>
    <property type="match status" value="1"/>
</dbReference>
<protein>
    <submittedName>
        <fullName evidence="5">Helicase ATP-binding domain-containing protein</fullName>
    </submittedName>
</protein>
<dbReference type="PANTHER" id="PTHR44533">
    <property type="entry name" value="DEAD/H RNA HELICASE, PUTATIVE-RELATED"/>
    <property type="match status" value="1"/>
</dbReference>
<evidence type="ECO:0000256" key="1">
    <source>
        <dbReference type="ARBA" id="ARBA00022801"/>
    </source>
</evidence>
<evidence type="ECO:0000313" key="5">
    <source>
        <dbReference type="WBParaSite" id="PEQ_0001295101-mRNA-1"/>
    </source>
</evidence>